<proteinExistence type="predicted"/>
<reference evidence="1" key="1">
    <citation type="submission" date="2021-01" db="EMBL/GenBank/DDBJ databases">
        <title>Complete genome sequence of Clostridiales bacterium R-7.</title>
        <authorList>
            <person name="Mahoney-Kurpe S.C."/>
            <person name="Palevich N."/>
            <person name="Koike S."/>
            <person name="Moon C.D."/>
            <person name="Attwood G.T."/>
        </authorList>
    </citation>
    <scope>NUCLEOTIDE SEQUENCE</scope>
    <source>
        <strain evidence="1">R-7</strain>
    </source>
</reference>
<keyword evidence="2" id="KW-1185">Reference proteome</keyword>
<evidence type="ECO:0000313" key="2">
    <source>
        <dbReference type="Proteomes" id="UP000682782"/>
    </source>
</evidence>
<dbReference type="Proteomes" id="UP000682782">
    <property type="component" value="Chromosome"/>
</dbReference>
<protein>
    <submittedName>
        <fullName evidence="1">Sigma-70 family RNA polymerase sigma factor</fullName>
    </submittedName>
</protein>
<accession>A0AC61NA74</accession>
<dbReference type="EMBL" id="CP068393">
    <property type="protein sequence ID" value="QUC68178.1"/>
    <property type="molecule type" value="Genomic_DNA"/>
</dbReference>
<evidence type="ECO:0000313" key="1">
    <source>
        <dbReference type="EMBL" id="QUC68178.1"/>
    </source>
</evidence>
<gene>
    <name evidence="1" type="ORF">JYE49_05655</name>
</gene>
<name>A0AC61NA74_9FIRM</name>
<sequence length="160" mass="18420">MTTPEWENIYDLYCGKVMGYIAARVQRRADAEDLCADVFEKAFRKRDAFDESKASISTWIFTITRNTVIDYFRKTRPTEEPDENLASDEEVDEHLLSQETLSELATALNKLPEELQDIIVLMYYDGKPMTEVAMIMGLSYGAVKLRHQKALAQLKLMLRA</sequence>
<organism evidence="1 2">
    <name type="scientific">Aristaeella hokkaidonensis</name>
    <dbReference type="NCBI Taxonomy" id="3046382"/>
    <lineage>
        <taxon>Bacteria</taxon>
        <taxon>Bacillati</taxon>
        <taxon>Bacillota</taxon>
        <taxon>Clostridia</taxon>
        <taxon>Eubacteriales</taxon>
        <taxon>Aristaeellaceae</taxon>
        <taxon>Aristaeella</taxon>
    </lineage>
</organism>